<dbReference type="PROSITE" id="PS52032">
    <property type="entry name" value="MARR_BRCT_CHROMO"/>
    <property type="match status" value="1"/>
</dbReference>
<evidence type="ECO:0000256" key="5">
    <source>
        <dbReference type="ARBA" id="ARBA00023242"/>
    </source>
</evidence>
<dbReference type="FunFam" id="1.10.10.60:FF:000014">
    <property type="entry name" value="SWI/SNF complex subunit SMARCC2 isoform C"/>
    <property type="match status" value="1"/>
</dbReference>
<comment type="similarity">
    <text evidence="6">Belongs to the SMARCC family.</text>
</comment>
<dbReference type="SUPFAM" id="SSF52113">
    <property type="entry name" value="BRCT domain"/>
    <property type="match status" value="1"/>
</dbReference>
<organism evidence="12">
    <name type="scientific">Arion vulgaris</name>
    <dbReference type="NCBI Taxonomy" id="1028688"/>
    <lineage>
        <taxon>Eukaryota</taxon>
        <taxon>Metazoa</taxon>
        <taxon>Spiralia</taxon>
        <taxon>Lophotrochozoa</taxon>
        <taxon>Mollusca</taxon>
        <taxon>Gastropoda</taxon>
        <taxon>Heterobranchia</taxon>
        <taxon>Euthyneura</taxon>
        <taxon>Panpulmonata</taxon>
        <taxon>Eupulmonata</taxon>
        <taxon>Stylommatophora</taxon>
        <taxon>Helicina</taxon>
        <taxon>Arionoidea</taxon>
        <taxon>Arionidae</taxon>
        <taxon>Arion</taxon>
    </lineage>
</organism>
<evidence type="ECO:0000256" key="7">
    <source>
        <dbReference type="SAM" id="MobiDB-lite"/>
    </source>
</evidence>
<feature type="compositionally biased region" description="Polar residues" evidence="7">
    <location>
        <begin position="547"/>
        <end position="559"/>
    </location>
</feature>
<feature type="domain" description="Myb-like" evidence="8">
    <location>
        <begin position="601"/>
        <end position="651"/>
    </location>
</feature>
<evidence type="ECO:0000256" key="2">
    <source>
        <dbReference type="ARBA" id="ARBA00022853"/>
    </source>
</evidence>
<dbReference type="PROSITE" id="PS50090">
    <property type="entry name" value="MYB_LIKE"/>
    <property type="match status" value="1"/>
</dbReference>
<gene>
    <name evidence="12" type="primary">ORF103357</name>
</gene>
<feature type="domain" description="SWIRM" evidence="9">
    <location>
        <begin position="429"/>
        <end position="526"/>
    </location>
</feature>
<feature type="domain" description="Chromo" evidence="11">
    <location>
        <begin position="3"/>
        <end position="279"/>
    </location>
</feature>
<feature type="region of interest" description="Disordered" evidence="7">
    <location>
        <begin position="290"/>
        <end position="418"/>
    </location>
</feature>
<dbReference type="GO" id="GO:0045202">
    <property type="term" value="C:synapse"/>
    <property type="evidence" value="ECO:0007669"/>
    <property type="project" value="TreeGrafter"/>
</dbReference>
<evidence type="ECO:0000256" key="6">
    <source>
        <dbReference type="ARBA" id="ARBA00049655"/>
    </source>
</evidence>
<name>A0A0B7A925_9EUPU</name>
<evidence type="ECO:0008006" key="13">
    <source>
        <dbReference type="Google" id="ProtNLM"/>
    </source>
</evidence>
<proteinExistence type="inferred from homology"/>
<dbReference type="Gene3D" id="1.10.10.10">
    <property type="entry name" value="Winged helix-like DNA-binding domain superfamily/Winged helix DNA-binding domain"/>
    <property type="match status" value="1"/>
</dbReference>
<protein>
    <recommendedName>
        <fullName evidence="13">SWI/SNF complex subunit SMARCC2</fullName>
    </recommendedName>
</protein>
<evidence type="ECO:0000313" key="12">
    <source>
        <dbReference type="EMBL" id="CEK77187.1"/>
    </source>
</evidence>
<comment type="subcellular location">
    <subcellularLocation>
        <location evidence="1">Nucleus</location>
    </subcellularLocation>
</comment>
<dbReference type="PROSITE" id="PS51293">
    <property type="entry name" value="SANT"/>
    <property type="match status" value="1"/>
</dbReference>
<feature type="compositionally biased region" description="Polar residues" evidence="7">
    <location>
        <begin position="1288"/>
        <end position="1304"/>
    </location>
</feature>
<accession>A0A0B7A925</accession>
<feature type="compositionally biased region" description="Basic and acidic residues" evidence="7">
    <location>
        <begin position="846"/>
        <end position="869"/>
    </location>
</feature>
<feature type="compositionally biased region" description="Low complexity" evidence="7">
    <location>
        <begin position="1263"/>
        <end position="1274"/>
    </location>
</feature>
<dbReference type="InterPro" id="IPR036388">
    <property type="entry name" value="WH-like_DNA-bd_sf"/>
</dbReference>
<dbReference type="InterPro" id="IPR032448">
    <property type="entry name" value="SWIRM-assoc"/>
</dbReference>
<dbReference type="SMART" id="SM00717">
    <property type="entry name" value="SANT"/>
    <property type="match status" value="1"/>
</dbReference>
<evidence type="ECO:0000256" key="3">
    <source>
        <dbReference type="ARBA" id="ARBA00023015"/>
    </source>
</evidence>
<evidence type="ECO:0000256" key="1">
    <source>
        <dbReference type="ARBA" id="ARBA00004123"/>
    </source>
</evidence>
<feature type="region of interest" description="Disordered" evidence="7">
    <location>
        <begin position="1110"/>
        <end position="1323"/>
    </location>
</feature>
<dbReference type="InterPro" id="IPR049898">
    <property type="entry name" value="MARR_BRCT_CHROMO"/>
</dbReference>
<feature type="region of interest" description="Disordered" evidence="7">
    <location>
        <begin position="734"/>
        <end position="873"/>
    </location>
</feature>
<feature type="non-terminal residue" evidence="12">
    <location>
        <position position="1"/>
    </location>
</feature>
<dbReference type="InterPro" id="IPR017884">
    <property type="entry name" value="SANT_dom"/>
</dbReference>
<keyword evidence="5" id="KW-0539">Nucleus</keyword>
<feature type="compositionally biased region" description="Basic and acidic residues" evidence="7">
    <location>
        <begin position="386"/>
        <end position="399"/>
    </location>
</feature>
<dbReference type="Gene3D" id="1.10.10.60">
    <property type="entry name" value="Homeodomain-like"/>
    <property type="match status" value="1"/>
</dbReference>
<feature type="compositionally biased region" description="Low complexity" evidence="7">
    <location>
        <begin position="1121"/>
        <end position="1131"/>
    </location>
</feature>
<feature type="compositionally biased region" description="Basic and acidic residues" evidence="7">
    <location>
        <begin position="759"/>
        <end position="813"/>
    </location>
</feature>
<dbReference type="Pfam" id="PF16498">
    <property type="entry name" value="SWIRM-assoc_3"/>
    <property type="match status" value="1"/>
</dbReference>
<feature type="compositionally biased region" description="Polar residues" evidence="7">
    <location>
        <begin position="1219"/>
        <end position="1230"/>
    </location>
</feature>
<keyword evidence="3" id="KW-0805">Transcription regulation</keyword>
<dbReference type="FunFam" id="1.10.10.10:FF:000020">
    <property type="entry name" value="SWI/SNF complex subunit SMARCC2 isoform c"/>
    <property type="match status" value="1"/>
</dbReference>
<dbReference type="InterPro" id="IPR032450">
    <property type="entry name" value="SMARCC_N"/>
</dbReference>
<reference evidence="12" key="1">
    <citation type="submission" date="2014-12" db="EMBL/GenBank/DDBJ databases">
        <title>Insight into the proteome of Arion vulgaris.</title>
        <authorList>
            <person name="Aradska J."/>
            <person name="Bulat T."/>
            <person name="Smidak R."/>
            <person name="Sarate P."/>
            <person name="Gangsoo J."/>
            <person name="Sialana F."/>
            <person name="Bilban M."/>
            <person name="Lubec G."/>
        </authorList>
    </citation>
    <scope>NUCLEOTIDE SEQUENCE</scope>
    <source>
        <tissue evidence="12">Skin</tissue>
    </source>
</reference>
<feature type="compositionally biased region" description="Basic and acidic residues" evidence="7">
    <location>
        <begin position="566"/>
        <end position="580"/>
    </location>
</feature>
<feature type="region of interest" description="Disordered" evidence="7">
    <location>
        <begin position="547"/>
        <end position="580"/>
    </location>
</feature>
<dbReference type="Pfam" id="PF04433">
    <property type="entry name" value="SWIRM"/>
    <property type="match status" value="1"/>
</dbReference>
<dbReference type="InterPro" id="IPR001005">
    <property type="entry name" value="SANT/Myb"/>
</dbReference>
<feature type="compositionally biased region" description="Polar residues" evidence="7">
    <location>
        <begin position="1195"/>
        <end position="1211"/>
    </location>
</feature>
<dbReference type="GO" id="GO:0006325">
    <property type="term" value="P:chromatin organization"/>
    <property type="evidence" value="ECO:0007669"/>
    <property type="project" value="UniProtKB-KW"/>
</dbReference>
<dbReference type="InterPro" id="IPR009057">
    <property type="entry name" value="Homeodomain-like_sf"/>
</dbReference>
<sequence>VKMALQRKKDGGPNVKYFESQETIAQFEPVRAWLLKNCKKYVQADPPSNKSLASLLVQLLQFQEEAFGRHVTNPALTKLPMKCFLDFKPGSSMCHIFQAVFKFKSELGWRRFDFQSPSRMDRNVEMFLQVEKSLLQSKYLVLPQIYIRPEVDKLLVPKLKDIIKRHQGTLVEDVEAATHIICNSPQASTADEAEEYFRPTFKRDRSYGIHWWNFPDSYDSWASDVNIEYDLDSSHAPAVWEVNVRWLLDLEDFNEWMNEEDYIIEDEINGDNRRSKKSIRVRLTVDDIRDSPEADKSRRQKKSNNKRKRSPSPPPKKKRKSSRAAAIGASRKRMRDEDDEDITKDNDDSQLEASVHESHNTKPGSSSRAGKDELTPVKGGVVVDVDAEHADKPEQEKPEGTVVTAVEEGDKKESVEAGDDTLTEQTHHIIVPSYCAWFDYNSVHAVERRALPEFFNAKNKSKTTEIYLAYRNFMIDTYRLNPTEYLTSTAVRRNLAGDVCCIIRVHAFLEQWGLINYQVDADIFPTSMGPPSTSHFHIMADTPSGIASINPPKTSQPSAAQEIPDISDKKDKDKEVDDKEGFGTVGLKTDIYTNKAVKEKNPSTLSREWTDQETLLLLEALELHKDDWNKVCEHIGSRTQDECILHFLRLPIEDPFLEEGDGHVGPLAFQPIPYSKSGNPIMSTVAFLASVVDPRVASAAAKAALEEFSKMKDEVPPTIVDTHIKNVLNASKDGKKVEPTFGLDKSGIAGTEPLTDDLGESKKGDTDEDKETRKHEEEPMETDAMKEKDGKLEEKSTGDKANRKKHSEDGEKTIDDDEQESNDSTAREVSDSESKKTSAEPTAATDESKEQEKKKKDDKTTGDKPKEDETSSVSAAAATALAAAAVKAKHLASLEERKIKGLVALLVETQMKKLEIKLRHFEELEAIMDKERESIEYQRQHLLQERQQFHMEQIRAAEYRARQIVSQQLTDSKVVSSQQTTDGMQAVTSTFTPAAAQSPAVATCVQNTTYVMHGSPMPPQGPQVQATQVPQVFPTHPTTISSAAHLPASTSSSLSAVPAASLPPSAPTSSLAVFVANATPPPAISTTPVPTPELTPPTSNAVLVQALQSSPLHSQTPPPTITSSEETNTSPQQPPADQQQMHHEQQQGQGYPTVNQFPSQQQGPTPPPPEGAYLQNPQLPQSGAPYQPGHPISMGINQTAPPHQQYPQQQVGHFAGYMNQPNQNSLNTWPHQAPFGPPHVGMNQQSYPPYAGTPHSGPPTPHYSNQQYPSQYQQATIQPPQGAPLPVTQHTPHMSVGTPSNTISPDDGQEQRMMSPTPPGSSQ</sequence>
<dbReference type="Pfam" id="PF16495">
    <property type="entry name" value="SWIRM-assoc_1"/>
    <property type="match status" value="1"/>
</dbReference>
<feature type="compositionally biased region" description="Basic residues" evidence="7">
    <location>
        <begin position="298"/>
        <end position="322"/>
    </location>
</feature>
<evidence type="ECO:0000256" key="4">
    <source>
        <dbReference type="ARBA" id="ARBA00023163"/>
    </source>
</evidence>
<evidence type="ECO:0000259" key="10">
    <source>
        <dbReference type="PROSITE" id="PS51293"/>
    </source>
</evidence>
<dbReference type="EMBL" id="HACG01030322">
    <property type="protein sequence ID" value="CEK77187.1"/>
    <property type="molecule type" value="Transcribed_RNA"/>
</dbReference>
<feature type="domain" description="SANT" evidence="10">
    <location>
        <begin position="604"/>
        <end position="655"/>
    </location>
</feature>
<dbReference type="PROSITE" id="PS50934">
    <property type="entry name" value="SWIRM"/>
    <property type="match status" value="1"/>
</dbReference>
<dbReference type="PANTHER" id="PTHR15381:SF1">
    <property type="entry name" value="CHONDROITIN SULFATE PROTEOGLYCAN 5"/>
    <property type="match status" value="1"/>
</dbReference>
<evidence type="ECO:0000259" key="11">
    <source>
        <dbReference type="PROSITE" id="PS52032"/>
    </source>
</evidence>
<dbReference type="InterPro" id="IPR032451">
    <property type="entry name" value="SMARCC_C"/>
</dbReference>
<dbReference type="GO" id="GO:0016514">
    <property type="term" value="C:SWI/SNF complex"/>
    <property type="evidence" value="ECO:0007669"/>
    <property type="project" value="UniProtKB-ARBA"/>
</dbReference>
<dbReference type="InterPro" id="IPR036420">
    <property type="entry name" value="BRCT_dom_sf"/>
</dbReference>
<evidence type="ECO:0000259" key="9">
    <source>
        <dbReference type="PROSITE" id="PS50934"/>
    </source>
</evidence>
<feature type="compositionally biased region" description="Basic and acidic residues" evidence="7">
    <location>
        <begin position="825"/>
        <end position="838"/>
    </location>
</feature>
<dbReference type="PANTHER" id="PTHR15381">
    <property type="entry name" value="CHONDROITIN SULFATE PROTEOGLYCAN 5 -RELATED"/>
    <property type="match status" value="1"/>
</dbReference>
<dbReference type="Pfam" id="PF16496">
    <property type="entry name" value="SWIRM-assoc_2"/>
    <property type="match status" value="1"/>
</dbReference>
<dbReference type="Pfam" id="PF00249">
    <property type="entry name" value="Myb_DNA-binding"/>
    <property type="match status" value="1"/>
</dbReference>
<dbReference type="GO" id="GO:0048858">
    <property type="term" value="P:cell projection morphogenesis"/>
    <property type="evidence" value="ECO:0007669"/>
    <property type="project" value="TreeGrafter"/>
</dbReference>
<dbReference type="SUPFAM" id="SSF46689">
    <property type="entry name" value="Homeodomain-like"/>
    <property type="match status" value="2"/>
</dbReference>
<feature type="compositionally biased region" description="Low complexity" evidence="7">
    <location>
        <begin position="1146"/>
        <end position="1163"/>
    </location>
</feature>
<dbReference type="InterPro" id="IPR007526">
    <property type="entry name" value="SWIRM"/>
</dbReference>
<dbReference type="Gene3D" id="3.40.50.10190">
    <property type="entry name" value="BRCT domain"/>
    <property type="match status" value="1"/>
</dbReference>
<dbReference type="GO" id="GO:0006355">
    <property type="term" value="P:regulation of DNA-templated transcription"/>
    <property type="evidence" value="ECO:0007669"/>
    <property type="project" value="UniProtKB-ARBA"/>
</dbReference>
<keyword evidence="4" id="KW-0804">Transcription</keyword>
<keyword evidence="2" id="KW-0156">Chromatin regulator</keyword>
<evidence type="ECO:0000259" key="8">
    <source>
        <dbReference type="PROSITE" id="PS50090"/>
    </source>
</evidence>